<evidence type="ECO:0000313" key="4">
    <source>
        <dbReference type="Proteomes" id="UP000037460"/>
    </source>
</evidence>
<name>A0A0M0JP53_9EUKA</name>
<dbReference type="Proteomes" id="UP000037460">
    <property type="component" value="Unassembled WGS sequence"/>
</dbReference>
<sequence length="343" mass="36788">MSSVDGWSKENRAVDKNGKALDLRPREIIAGDAVIMRPSICDDFGNTTALEKGALDVKIQLPNGTTHDTSTPMLKLGQTVKGGLTLYDVRHEATHAGPHEVHMHLHGKPIRGSPVRFEVATSTPDVRTARLTPPTETTLYSNRTYKVLLKTFDRFNNPITLGGLQVGARLQLIKSSVHDLTTLVATNHKIEIEDNSDGTYNVLITVMKIAVTVKLIVNMDKNIPASGGELSAVQLIFLSDNGTAEPSAAQDELRPQQKHVPTAEGREGDSATGAHLDATWLSRTGDVRLRDAGKEIVALMGKPDKPKPLVALAADAFTEGAASKAKRAAPGGEQVVPGLRLSV</sequence>
<dbReference type="InterPro" id="IPR014756">
    <property type="entry name" value="Ig_E-set"/>
</dbReference>
<evidence type="ECO:0000256" key="1">
    <source>
        <dbReference type="PROSITE-ProRule" id="PRU00087"/>
    </source>
</evidence>
<dbReference type="InterPro" id="IPR013783">
    <property type="entry name" value="Ig-like_fold"/>
</dbReference>
<proteinExistence type="predicted"/>
<dbReference type="InterPro" id="IPR017868">
    <property type="entry name" value="Filamin/ABP280_repeat-like"/>
</dbReference>
<feature type="region of interest" description="Disordered" evidence="2">
    <location>
        <begin position="321"/>
        <end position="343"/>
    </location>
</feature>
<gene>
    <name evidence="3" type="ORF">Ctob_008905</name>
</gene>
<keyword evidence="4" id="KW-1185">Reference proteome</keyword>
<organism evidence="3 4">
    <name type="scientific">Chrysochromulina tobinii</name>
    <dbReference type="NCBI Taxonomy" id="1460289"/>
    <lineage>
        <taxon>Eukaryota</taxon>
        <taxon>Haptista</taxon>
        <taxon>Haptophyta</taxon>
        <taxon>Prymnesiophyceae</taxon>
        <taxon>Prymnesiales</taxon>
        <taxon>Chrysochromulinaceae</taxon>
        <taxon>Chrysochromulina</taxon>
    </lineage>
</organism>
<dbReference type="OrthoDB" id="5334309at2759"/>
<evidence type="ECO:0000313" key="3">
    <source>
        <dbReference type="EMBL" id="KOO28275.1"/>
    </source>
</evidence>
<dbReference type="SUPFAM" id="SSF81296">
    <property type="entry name" value="E set domains"/>
    <property type="match status" value="1"/>
</dbReference>
<dbReference type="Gene3D" id="2.60.40.10">
    <property type="entry name" value="Immunoglobulins"/>
    <property type="match status" value="1"/>
</dbReference>
<dbReference type="PROSITE" id="PS50194">
    <property type="entry name" value="FILAMIN_REPEAT"/>
    <property type="match status" value="1"/>
</dbReference>
<feature type="region of interest" description="Disordered" evidence="2">
    <location>
        <begin position="246"/>
        <end position="273"/>
    </location>
</feature>
<feature type="repeat" description="Filamin" evidence="1">
    <location>
        <begin position="46"/>
        <end position="119"/>
    </location>
</feature>
<evidence type="ECO:0000256" key="2">
    <source>
        <dbReference type="SAM" id="MobiDB-lite"/>
    </source>
</evidence>
<accession>A0A0M0JP53</accession>
<protein>
    <submittedName>
        <fullName evidence="3">Uncharacterized protein</fullName>
    </submittedName>
</protein>
<dbReference type="AlphaFoldDB" id="A0A0M0JP53"/>
<comment type="caution">
    <text evidence="3">The sequence shown here is derived from an EMBL/GenBank/DDBJ whole genome shotgun (WGS) entry which is preliminary data.</text>
</comment>
<dbReference type="EMBL" id="JWZX01002592">
    <property type="protein sequence ID" value="KOO28275.1"/>
    <property type="molecule type" value="Genomic_DNA"/>
</dbReference>
<reference evidence="4" key="1">
    <citation type="journal article" date="2015" name="PLoS Genet.">
        <title>Genome Sequence and Transcriptome Analyses of Chrysochromulina tobin: Metabolic Tools for Enhanced Algal Fitness in the Prominent Order Prymnesiales (Haptophyceae).</title>
        <authorList>
            <person name="Hovde B.T."/>
            <person name="Deodato C.R."/>
            <person name="Hunsperger H.M."/>
            <person name="Ryken S.A."/>
            <person name="Yost W."/>
            <person name="Jha R.K."/>
            <person name="Patterson J."/>
            <person name="Monnat R.J. Jr."/>
            <person name="Barlow S.B."/>
            <person name="Starkenburg S.R."/>
            <person name="Cattolico R.A."/>
        </authorList>
    </citation>
    <scope>NUCLEOTIDE SEQUENCE</scope>
    <source>
        <strain evidence="4">CCMP291</strain>
    </source>
</reference>